<evidence type="ECO:0000313" key="3">
    <source>
        <dbReference type="EMBL" id="EGF97607.1"/>
    </source>
</evidence>
<name>F4SCM2_MELLP</name>
<feature type="compositionally biased region" description="Basic residues" evidence="1">
    <location>
        <begin position="17"/>
        <end position="26"/>
    </location>
</feature>
<evidence type="ECO:0000256" key="1">
    <source>
        <dbReference type="SAM" id="MobiDB-lite"/>
    </source>
</evidence>
<dbReference type="Proteomes" id="UP000001072">
    <property type="component" value="Unassembled WGS sequence"/>
</dbReference>
<feature type="domain" description="CxC1-like cysteine cluster associated with KDZ transposases" evidence="2">
    <location>
        <begin position="132"/>
        <end position="237"/>
    </location>
</feature>
<feature type="region of interest" description="Disordered" evidence="1">
    <location>
        <begin position="1"/>
        <end position="35"/>
    </location>
</feature>
<organism evidence="4">
    <name type="scientific">Melampsora larici-populina (strain 98AG31 / pathotype 3-4-7)</name>
    <name type="common">Poplar leaf rust fungus</name>
    <dbReference type="NCBI Taxonomy" id="747676"/>
    <lineage>
        <taxon>Eukaryota</taxon>
        <taxon>Fungi</taxon>
        <taxon>Dikarya</taxon>
        <taxon>Basidiomycota</taxon>
        <taxon>Pucciniomycotina</taxon>
        <taxon>Pucciniomycetes</taxon>
        <taxon>Pucciniales</taxon>
        <taxon>Melampsoraceae</taxon>
        <taxon>Melampsora</taxon>
    </lineage>
</organism>
<dbReference type="AlphaFoldDB" id="F4SCM2"/>
<reference evidence="4" key="1">
    <citation type="journal article" date="2011" name="Proc. Natl. Acad. Sci. U.S.A.">
        <title>Obligate biotrophy features unraveled by the genomic analysis of rust fungi.</title>
        <authorList>
            <person name="Duplessis S."/>
            <person name="Cuomo C.A."/>
            <person name="Lin Y.-C."/>
            <person name="Aerts A."/>
            <person name="Tisserant E."/>
            <person name="Veneault-Fourrey C."/>
            <person name="Joly D.L."/>
            <person name="Hacquard S."/>
            <person name="Amselem J."/>
            <person name="Cantarel B.L."/>
            <person name="Chiu R."/>
            <person name="Coutinho P.M."/>
            <person name="Feau N."/>
            <person name="Field M."/>
            <person name="Frey P."/>
            <person name="Gelhaye E."/>
            <person name="Goldberg J."/>
            <person name="Grabherr M.G."/>
            <person name="Kodira C.D."/>
            <person name="Kohler A."/>
            <person name="Kuees U."/>
            <person name="Lindquist E.A."/>
            <person name="Lucas S.M."/>
            <person name="Mago R."/>
            <person name="Mauceli E."/>
            <person name="Morin E."/>
            <person name="Murat C."/>
            <person name="Pangilinan J.L."/>
            <person name="Park R."/>
            <person name="Pearson M."/>
            <person name="Quesneville H."/>
            <person name="Rouhier N."/>
            <person name="Sakthikumar S."/>
            <person name="Salamov A.A."/>
            <person name="Schmutz J."/>
            <person name="Selles B."/>
            <person name="Shapiro H."/>
            <person name="Tanguay P."/>
            <person name="Tuskan G.A."/>
            <person name="Henrissat B."/>
            <person name="Van de Peer Y."/>
            <person name="Rouze P."/>
            <person name="Ellis J.G."/>
            <person name="Dodds P.N."/>
            <person name="Schein J.E."/>
            <person name="Zhong S."/>
            <person name="Hamelin R.C."/>
            <person name="Grigoriev I.V."/>
            <person name="Szabo L.J."/>
            <person name="Martin F."/>
        </authorList>
    </citation>
    <scope>NUCLEOTIDE SEQUENCE [LARGE SCALE GENOMIC DNA]</scope>
    <source>
        <strain evidence="4">98AG31 / pathotype 3-4-7</strain>
    </source>
</reference>
<dbReference type="InParanoid" id="F4SCM2"/>
<dbReference type="Pfam" id="PF18802">
    <property type="entry name" value="CxC1"/>
    <property type="match status" value="1"/>
</dbReference>
<dbReference type="PANTHER" id="PTHR33096:SF1">
    <property type="entry name" value="CXC1-LIKE CYSTEINE CLUSTER ASSOCIATED WITH KDZ TRANSPOSASES DOMAIN-CONTAINING PROTEIN"/>
    <property type="match status" value="1"/>
</dbReference>
<keyword evidence="4" id="KW-1185">Reference proteome</keyword>
<dbReference type="eggNOG" id="ENOG502S2AH">
    <property type="taxonomic scope" value="Eukaryota"/>
</dbReference>
<protein>
    <recommendedName>
        <fullName evidence="2">CxC1-like cysteine cluster associated with KDZ transposases domain-containing protein</fullName>
    </recommendedName>
</protein>
<accession>F4SCM2</accession>
<dbReference type="InterPro" id="IPR040521">
    <property type="entry name" value="KDZ"/>
</dbReference>
<dbReference type="OrthoDB" id="2506732at2759"/>
<dbReference type="GeneID" id="18933622"/>
<dbReference type="Pfam" id="PF18758">
    <property type="entry name" value="KDZ"/>
    <property type="match status" value="1"/>
</dbReference>
<proteinExistence type="predicted"/>
<dbReference type="HOGENOM" id="CLU_011407_2_0_1"/>
<evidence type="ECO:0000259" key="2">
    <source>
        <dbReference type="Pfam" id="PF18802"/>
    </source>
</evidence>
<dbReference type="PANTHER" id="PTHR33096">
    <property type="entry name" value="CXC2 DOMAIN-CONTAINING PROTEIN"/>
    <property type="match status" value="1"/>
</dbReference>
<dbReference type="KEGG" id="mlr:MELLADRAFT_84832"/>
<dbReference type="EMBL" id="GL883213">
    <property type="protein sequence ID" value="EGF97607.1"/>
    <property type="molecule type" value="Genomic_DNA"/>
</dbReference>
<dbReference type="InterPro" id="IPR041320">
    <property type="entry name" value="CxC1"/>
</dbReference>
<evidence type="ECO:0000313" key="4">
    <source>
        <dbReference type="Proteomes" id="UP000001072"/>
    </source>
</evidence>
<gene>
    <name evidence="3" type="ORF">MELLADRAFT_84832</name>
</gene>
<sequence>MGKHHHSGFNTDLFGHGNKRSRRAKKIPSSSTMTRDEALKINQSLGLLKLPQDSNSFPSLEQHNQDDLNWEDVDDGVGVGIEIRLDSPGDCYARHQKSLRRVEARARIQERWKALEARLTASYLYLQHYTRNWTSQPTFDSYLSDEIQCQCSPENLRKRHVDLIDLLRHTSKHLVTFCECTPDVLRLIHLGYIAGSPQHPCTAFSVRLVRFHHHFWNNTVASTSGFIDALMVFLDEQCASRLKPQPVKKTSTKNINRSLRHPFTQSIDIYRRILLGEQEIYEDGLELTPLDISADRCCRCLGPVEGEVKLSPEEPDFIIAMDGNFQHRHQSHASKDCPQEDQYPSSFIRPSKLEKEVVACQRTDAQAHNIKACIVFHSSPFIFTSCSDSHTAANDVRNSSSWDRCDDTGLFAAACRHDTPLHFINIYQSGEKFRLDYPVAILKQLRELYPDKFIGILYDIGCHLDEHIAKYWGLSDGEGLERLWSFLSALVACLQISTRLHRLLSIHWRTVFYAAKVNEGCGQWLRKRFRNVMKVLREAEATVTSLCAMANPACPGENYSADFFRGQWTVEPEAYSSKQAILLKQKLELGRLLLLKDELDHAWSRPVLTTEQAIARLQTTTELEEKIRKQAAKVGTTDISNLDKEQEAYLKLWYSKHEVGLKFIAICEEKRPLQQSRSDGHRSNLGHKGKTNLMVALRRHTAQLKKLVETYRTLRAEYHAEYPEHRLPEDINYNDLLEIQADHPFWNDSLFTEIEAPWAVDPNTRHGMQQIAYVDRGNEELRRLGWEVRRAMRWATSRHDRIWNRLILLPSEPTPEPNLLTPLLTHPNLTYLPSSARHDAAAVVLKNQFIKITNLQLAWHEGLHEVFTQSQYQVGDEDLKRSWDSQLQHIRALHKAGMSMIPGVLDNMIATAVLDTPIVRAVEEQEVVFIEDDESDLSSLDGDDDDVVSGLVHRLDLVDIQAALDPETMDI</sequence>
<dbReference type="VEuPathDB" id="FungiDB:MELLADRAFT_84832"/>
<dbReference type="RefSeq" id="XP_007419130.1">
    <property type="nucleotide sequence ID" value="XM_007419068.1"/>
</dbReference>